<gene>
    <name evidence="3" type="ORF">P0Y53_22335</name>
</gene>
<accession>A0AAJ6BFL4</accession>
<dbReference type="InterPro" id="IPR013783">
    <property type="entry name" value="Ig-like_fold"/>
</dbReference>
<dbReference type="InterPro" id="IPR026444">
    <property type="entry name" value="Secre_tail"/>
</dbReference>
<protein>
    <submittedName>
        <fullName evidence="3">T9SS type A sorting domain-containing protein</fullName>
    </submittedName>
</protein>
<dbReference type="Proteomes" id="UP001220610">
    <property type="component" value="Chromosome"/>
</dbReference>
<proteinExistence type="predicted"/>
<dbReference type="EMBL" id="CP119311">
    <property type="protein sequence ID" value="WEK35238.1"/>
    <property type="molecule type" value="Genomic_DNA"/>
</dbReference>
<name>A0AAJ6BFL4_9BACT</name>
<sequence length="475" mass="51153">MKAKILILLCLLGSVAASAQTATAVYLPKYIQGVGNFNPADDRKVPYVSRITLSGLKPNATYRYYNRFVADTLFGFDGDGPFLVVKDSGSFVRVLSPALEGPNNYGEFTTNASGAYTGWFANEPGSGFNFLTGIQIWLRIVLNDGAGGGFIDQLLTVPEAVTVINFGSDPASGTALRSTPLKRAAAKQFVLLYDNLLGIVSGQRPIAGTFIESDGTVNSVANGYAPFYADQVDGINRAWGTILPNNLASGIRHIAVLGLQDASLQNLYLSFDGKWPSVNNGAINTKNTTGGLSNVLVIDGSRIALINFWLNAEQTDELLVTLQWNTADEDNATGYTVERSDDGKTFAAVNSIQKTSNKGLYETRDSRSEQPVFYRVKMDGKDGVVLYSDVLKVDGVLKLSVFPNPVVDQLTIRHSAAEAGAAVQVIAADGHQVLTQNVQKGTVQTTVSVSRLLPGSYHLVYRVNGQKQSRTFVKQ</sequence>
<evidence type="ECO:0000313" key="3">
    <source>
        <dbReference type="EMBL" id="WEK35238.1"/>
    </source>
</evidence>
<organism evidence="3 4">
    <name type="scientific">Candidatus Pseudobacter hemicellulosilyticus</name>
    <dbReference type="NCBI Taxonomy" id="3121375"/>
    <lineage>
        <taxon>Bacteria</taxon>
        <taxon>Pseudomonadati</taxon>
        <taxon>Bacteroidota</taxon>
        <taxon>Chitinophagia</taxon>
        <taxon>Chitinophagales</taxon>
        <taxon>Chitinophagaceae</taxon>
        <taxon>Pseudobacter</taxon>
    </lineage>
</organism>
<feature type="chain" id="PRO_5042586485" evidence="1">
    <location>
        <begin position="20"/>
        <end position="475"/>
    </location>
</feature>
<reference evidence="3" key="1">
    <citation type="submission" date="2023-03" db="EMBL/GenBank/DDBJ databases">
        <title>Andean soil-derived lignocellulolytic bacterial consortium as a source of novel taxa and putative plastic-active enzymes.</title>
        <authorList>
            <person name="Diaz-Garcia L."/>
            <person name="Chuvochina M."/>
            <person name="Feuerriegel G."/>
            <person name="Bunk B."/>
            <person name="Sproer C."/>
            <person name="Streit W.R."/>
            <person name="Rodriguez L.M."/>
            <person name="Overmann J."/>
            <person name="Jimenez D.J."/>
        </authorList>
    </citation>
    <scope>NUCLEOTIDE SEQUENCE</scope>
    <source>
        <strain evidence="3">MAG 7</strain>
    </source>
</reference>
<feature type="signal peptide" evidence="1">
    <location>
        <begin position="1"/>
        <end position="19"/>
    </location>
</feature>
<evidence type="ECO:0000256" key="1">
    <source>
        <dbReference type="SAM" id="SignalP"/>
    </source>
</evidence>
<evidence type="ECO:0000259" key="2">
    <source>
        <dbReference type="Pfam" id="PF18962"/>
    </source>
</evidence>
<keyword evidence="1" id="KW-0732">Signal</keyword>
<dbReference type="NCBIfam" id="TIGR04183">
    <property type="entry name" value="Por_Secre_tail"/>
    <property type="match status" value="1"/>
</dbReference>
<feature type="domain" description="Secretion system C-terminal sorting" evidence="2">
    <location>
        <begin position="401"/>
        <end position="470"/>
    </location>
</feature>
<dbReference type="AlphaFoldDB" id="A0AAJ6BFL4"/>
<dbReference type="Gene3D" id="2.60.40.10">
    <property type="entry name" value="Immunoglobulins"/>
    <property type="match status" value="1"/>
</dbReference>
<evidence type="ECO:0000313" key="4">
    <source>
        <dbReference type="Proteomes" id="UP001220610"/>
    </source>
</evidence>
<dbReference type="Pfam" id="PF18962">
    <property type="entry name" value="Por_Secre_tail"/>
    <property type="match status" value="1"/>
</dbReference>